<organism evidence="1 2">
    <name type="scientific">Cymbomonas tetramitiformis</name>
    <dbReference type="NCBI Taxonomy" id="36881"/>
    <lineage>
        <taxon>Eukaryota</taxon>
        <taxon>Viridiplantae</taxon>
        <taxon>Chlorophyta</taxon>
        <taxon>Pyramimonadophyceae</taxon>
        <taxon>Pyramimonadales</taxon>
        <taxon>Pyramimonadaceae</taxon>
        <taxon>Cymbomonas</taxon>
    </lineage>
</organism>
<evidence type="ECO:0000313" key="2">
    <source>
        <dbReference type="Proteomes" id="UP001190700"/>
    </source>
</evidence>
<evidence type="ECO:0000313" key="1">
    <source>
        <dbReference type="EMBL" id="KAK3240205.1"/>
    </source>
</evidence>
<dbReference type="Proteomes" id="UP001190700">
    <property type="component" value="Unassembled WGS sequence"/>
</dbReference>
<sequence>MEGGADRMVDRVRVVSMKVGSAKRRTCPLTQFGPGLRAGAVGTGVFADEWAALLEGVPEEQRGSADERAFRDVVRLVKAARRLGRAIKRLQAATLNPAAEGALLELRAPHSAGVGADAGGG</sequence>
<dbReference type="EMBL" id="LGRX02033712">
    <property type="protein sequence ID" value="KAK3240205.1"/>
    <property type="molecule type" value="Genomic_DNA"/>
</dbReference>
<reference evidence="1 2" key="1">
    <citation type="journal article" date="2015" name="Genome Biol. Evol.">
        <title>Comparative Genomics of a Bacterivorous Green Alga Reveals Evolutionary Causalities and Consequences of Phago-Mixotrophic Mode of Nutrition.</title>
        <authorList>
            <person name="Burns J.A."/>
            <person name="Paasch A."/>
            <person name="Narechania A."/>
            <person name="Kim E."/>
        </authorList>
    </citation>
    <scope>NUCLEOTIDE SEQUENCE [LARGE SCALE GENOMIC DNA]</scope>
    <source>
        <strain evidence="1 2">PLY_AMNH</strain>
    </source>
</reference>
<protein>
    <submittedName>
        <fullName evidence="1">Uncharacterized protein</fullName>
    </submittedName>
</protein>
<dbReference type="AlphaFoldDB" id="A0AAE0EVA9"/>
<keyword evidence="2" id="KW-1185">Reference proteome</keyword>
<gene>
    <name evidence="1" type="ORF">CYMTET_49943</name>
</gene>
<proteinExistence type="predicted"/>
<accession>A0AAE0EVA9</accession>
<comment type="caution">
    <text evidence="1">The sequence shown here is derived from an EMBL/GenBank/DDBJ whole genome shotgun (WGS) entry which is preliminary data.</text>
</comment>
<name>A0AAE0EVA9_9CHLO</name>